<dbReference type="Gene3D" id="3.90.25.10">
    <property type="entry name" value="UDP-galactose 4-epimerase, domain 1"/>
    <property type="match status" value="1"/>
</dbReference>
<gene>
    <name evidence="3" type="ORF">LSALG_LOCUS41507</name>
</gene>
<dbReference type="PANTHER" id="PTHR43725:SF15">
    <property type="entry name" value="BIFUNCTIONAL UDP-GLUCOSE 4-EPIMERASE AND UDP-XYLOSE 4-EPIMERASE 1"/>
    <property type="match status" value="1"/>
</dbReference>
<sequence>MSESMKPFDYTSSPLPEAPLLPGPLGACSSRCSLSEDGEWRIILLRYFNHIGAHESGKVVVRRLQELNVDGHDYPTKYGSAIRDYIHVMDLADGHVATLKNLEDLCYIFYGGGL</sequence>
<dbReference type="Pfam" id="PF01370">
    <property type="entry name" value="Epimerase"/>
    <property type="match status" value="1"/>
</dbReference>
<dbReference type="InterPro" id="IPR036291">
    <property type="entry name" value="NAD(P)-bd_dom_sf"/>
</dbReference>
<organism evidence="3 4">
    <name type="scientific">Lactuca saligna</name>
    <name type="common">Willowleaf lettuce</name>
    <dbReference type="NCBI Taxonomy" id="75948"/>
    <lineage>
        <taxon>Eukaryota</taxon>
        <taxon>Viridiplantae</taxon>
        <taxon>Streptophyta</taxon>
        <taxon>Embryophyta</taxon>
        <taxon>Tracheophyta</taxon>
        <taxon>Spermatophyta</taxon>
        <taxon>Magnoliopsida</taxon>
        <taxon>eudicotyledons</taxon>
        <taxon>Gunneridae</taxon>
        <taxon>Pentapetalae</taxon>
        <taxon>asterids</taxon>
        <taxon>campanulids</taxon>
        <taxon>Asterales</taxon>
        <taxon>Asteraceae</taxon>
        <taxon>Cichorioideae</taxon>
        <taxon>Cichorieae</taxon>
        <taxon>Lactucinae</taxon>
        <taxon>Lactuca</taxon>
    </lineage>
</organism>
<evidence type="ECO:0000313" key="3">
    <source>
        <dbReference type="EMBL" id="CAI9303047.1"/>
    </source>
</evidence>
<feature type="region of interest" description="Disordered" evidence="1">
    <location>
        <begin position="1"/>
        <end position="23"/>
    </location>
</feature>
<dbReference type="SUPFAM" id="SSF51735">
    <property type="entry name" value="NAD(P)-binding Rossmann-fold domains"/>
    <property type="match status" value="1"/>
</dbReference>
<proteinExistence type="predicted"/>
<evidence type="ECO:0000256" key="1">
    <source>
        <dbReference type="SAM" id="MobiDB-lite"/>
    </source>
</evidence>
<dbReference type="Gene3D" id="3.40.50.720">
    <property type="entry name" value="NAD(P)-binding Rossmann-like Domain"/>
    <property type="match status" value="1"/>
</dbReference>
<dbReference type="InterPro" id="IPR001509">
    <property type="entry name" value="Epimerase_deHydtase"/>
</dbReference>
<dbReference type="EMBL" id="OX465085">
    <property type="protein sequence ID" value="CAI9303047.1"/>
    <property type="molecule type" value="Genomic_DNA"/>
</dbReference>
<dbReference type="PANTHER" id="PTHR43725">
    <property type="entry name" value="UDP-GLUCOSE 4-EPIMERASE"/>
    <property type="match status" value="1"/>
</dbReference>
<reference evidence="3" key="1">
    <citation type="submission" date="2023-04" db="EMBL/GenBank/DDBJ databases">
        <authorList>
            <person name="Vijverberg K."/>
            <person name="Xiong W."/>
            <person name="Schranz E."/>
        </authorList>
    </citation>
    <scope>NUCLEOTIDE SEQUENCE</scope>
</reference>
<accession>A0AA36A3Z5</accession>
<feature type="domain" description="NAD-dependent epimerase/dehydratase" evidence="2">
    <location>
        <begin position="35"/>
        <end position="102"/>
    </location>
</feature>
<protein>
    <recommendedName>
        <fullName evidence="2">NAD-dependent epimerase/dehydratase domain-containing protein</fullName>
    </recommendedName>
</protein>
<dbReference type="AlphaFoldDB" id="A0AA36A3Z5"/>
<evidence type="ECO:0000259" key="2">
    <source>
        <dbReference type="Pfam" id="PF01370"/>
    </source>
</evidence>
<dbReference type="Proteomes" id="UP001177003">
    <property type="component" value="Chromosome 9"/>
</dbReference>
<dbReference type="GO" id="GO:0003978">
    <property type="term" value="F:UDP-glucose 4-epimerase activity"/>
    <property type="evidence" value="ECO:0007669"/>
    <property type="project" value="TreeGrafter"/>
</dbReference>
<evidence type="ECO:0000313" key="4">
    <source>
        <dbReference type="Proteomes" id="UP001177003"/>
    </source>
</evidence>
<keyword evidence="4" id="KW-1185">Reference proteome</keyword>
<name>A0AA36A3Z5_LACSI</name>
<dbReference type="GO" id="GO:0005829">
    <property type="term" value="C:cytosol"/>
    <property type="evidence" value="ECO:0007669"/>
    <property type="project" value="TreeGrafter"/>
</dbReference>
<dbReference type="GO" id="GO:0005996">
    <property type="term" value="P:monosaccharide metabolic process"/>
    <property type="evidence" value="ECO:0007669"/>
    <property type="project" value="TreeGrafter"/>
</dbReference>